<proteinExistence type="predicted"/>
<name>A0A7I9VJS6_9BACT</name>
<accession>A0A7I9VJS6</accession>
<feature type="chain" id="PRO_5029865948" description="P-type conjugative transfer protein TrbJ" evidence="2">
    <location>
        <begin position="23"/>
        <end position="242"/>
    </location>
</feature>
<protein>
    <recommendedName>
        <fullName evidence="5">P-type conjugative transfer protein TrbJ</fullName>
    </recommendedName>
</protein>
<evidence type="ECO:0008006" key="5">
    <source>
        <dbReference type="Google" id="ProtNLM"/>
    </source>
</evidence>
<evidence type="ECO:0000313" key="3">
    <source>
        <dbReference type="EMBL" id="GEJ56652.1"/>
    </source>
</evidence>
<dbReference type="Proteomes" id="UP000503640">
    <property type="component" value="Unassembled WGS sequence"/>
</dbReference>
<evidence type="ECO:0000256" key="1">
    <source>
        <dbReference type="SAM" id="MobiDB-lite"/>
    </source>
</evidence>
<feature type="region of interest" description="Disordered" evidence="1">
    <location>
        <begin position="215"/>
        <end position="242"/>
    </location>
</feature>
<gene>
    <name evidence="3" type="ORF">AMYX_13930</name>
</gene>
<dbReference type="EMBL" id="BJTG01000003">
    <property type="protein sequence ID" value="GEJ56652.1"/>
    <property type="molecule type" value="Genomic_DNA"/>
</dbReference>
<evidence type="ECO:0000256" key="2">
    <source>
        <dbReference type="SAM" id="SignalP"/>
    </source>
</evidence>
<organism evidence="3 4">
    <name type="scientific">Anaeromyxobacter diazotrophicus</name>
    <dbReference type="NCBI Taxonomy" id="2590199"/>
    <lineage>
        <taxon>Bacteria</taxon>
        <taxon>Pseudomonadati</taxon>
        <taxon>Myxococcota</taxon>
        <taxon>Myxococcia</taxon>
        <taxon>Myxococcales</taxon>
        <taxon>Cystobacterineae</taxon>
        <taxon>Anaeromyxobacteraceae</taxon>
        <taxon>Anaeromyxobacter</taxon>
    </lineage>
</organism>
<dbReference type="NCBIfam" id="TIGR02780">
    <property type="entry name" value="TrbJ_Ti"/>
    <property type="match status" value="1"/>
</dbReference>
<evidence type="ECO:0000313" key="4">
    <source>
        <dbReference type="Proteomes" id="UP000503640"/>
    </source>
</evidence>
<dbReference type="InterPro" id="IPR014147">
    <property type="entry name" value="T4SS_TrbJ"/>
</dbReference>
<keyword evidence="4" id="KW-1185">Reference proteome</keyword>
<sequence length="242" mass="26292">MSTFRWSRAAVLVAAVAAPVCAAASIVTGDATEATQLLNLAQLLAQAQTLGEQLRAVTETLDIARRNVAKLRSGWSGTGQELARLQALVSQGEHLAYTARDLDSAFAEKYPGYAQYVTQRLGSGAMAAKYDQWSRETRDSARAALRVAGAHSEELATEAGTIRSLERAGSTVEGQLQAIQVGQQIALEQVRQTQKLRQLIMMQMQLEADFRAAEQDRADLQRGAMRDFTNASPPPPDDGERF</sequence>
<feature type="signal peptide" evidence="2">
    <location>
        <begin position="1"/>
        <end position="22"/>
    </location>
</feature>
<keyword evidence="2" id="KW-0732">Signal</keyword>
<comment type="caution">
    <text evidence="3">The sequence shown here is derived from an EMBL/GenBank/DDBJ whole genome shotgun (WGS) entry which is preliminary data.</text>
</comment>
<dbReference type="AlphaFoldDB" id="A0A7I9VJS6"/>
<reference evidence="4" key="1">
    <citation type="journal article" date="2020" name="Appl. Environ. Microbiol.">
        <title>Diazotrophic Anaeromyxobacter Isolates from Soils.</title>
        <authorList>
            <person name="Masuda Y."/>
            <person name="Yamanaka H."/>
            <person name="Xu Z.X."/>
            <person name="Shiratori Y."/>
            <person name="Aono T."/>
            <person name="Amachi S."/>
            <person name="Senoo K."/>
            <person name="Itoh H."/>
        </authorList>
    </citation>
    <scope>NUCLEOTIDE SEQUENCE [LARGE SCALE GENOMIC DNA]</scope>
    <source>
        <strain evidence="4">R267</strain>
    </source>
</reference>
<dbReference type="SUPFAM" id="SSF101082">
    <property type="entry name" value="Typo IV secretion system protein TraC"/>
    <property type="match status" value="1"/>
</dbReference>